<sequence length="334" mass="36918">MASAITYLITDEARTVPTHEKLANCLNTSRKSQDTGAAVFILVTIAIWILSTIHVGINLYRLLRAYVWLGSTIGPAYYLQDPGRWDNIAHDLVTALTTWLADLLLIYRGFLVWNNNIYIIYLPILLLCLSIAACTVALHLLTAVSLEINLNPALAHWTNATYVLSLIQNTLTSGLITYRLWSQELASRSMGVPSVRNDNFMPILYILVAESGAIYVVELLVLLILYALKHSAQFIVQDVVVPTVGILFTFMTIRIAVRYNKKATTCIGESTAESTQSWRVPSRHINHVSQSIGSAVIVGNIGREDSSIQLRTIGEVSDTGDDISEIKFASNHSA</sequence>
<proteinExistence type="predicted"/>
<keyword evidence="3" id="KW-1185">Reference proteome</keyword>
<dbReference type="OrthoDB" id="3346544at2759"/>
<comment type="caution">
    <text evidence="2">The sequence shown here is derived from an EMBL/GenBank/DDBJ whole genome shotgun (WGS) entry which is preliminary data.</text>
</comment>
<feature type="transmembrane region" description="Helical" evidence="1">
    <location>
        <begin position="36"/>
        <end position="55"/>
    </location>
</feature>
<gene>
    <name evidence="2" type="ORF">P691DRAFT_761217</name>
</gene>
<feature type="transmembrane region" description="Helical" evidence="1">
    <location>
        <begin position="118"/>
        <end position="141"/>
    </location>
</feature>
<organism evidence="2 3">
    <name type="scientific">Macrolepiota fuliginosa MF-IS2</name>
    <dbReference type="NCBI Taxonomy" id="1400762"/>
    <lineage>
        <taxon>Eukaryota</taxon>
        <taxon>Fungi</taxon>
        <taxon>Dikarya</taxon>
        <taxon>Basidiomycota</taxon>
        <taxon>Agaricomycotina</taxon>
        <taxon>Agaricomycetes</taxon>
        <taxon>Agaricomycetidae</taxon>
        <taxon>Agaricales</taxon>
        <taxon>Agaricineae</taxon>
        <taxon>Agaricaceae</taxon>
        <taxon>Macrolepiota</taxon>
    </lineage>
</organism>
<name>A0A9P5XBD7_9AGAR</name>
<keyword evidence="1" id="KW-0472">Membrane</keyword>
<accession>A0A9P5XBD7</accession>
<feature type="transmembrane region" description="Helical" evidence="1">
    <location>
        <begin position="92"/>
        <end position="111"/>
    </location>
</feature>
<keyword evidence="1" id="KW-1133">Transmembrane helix</keyword>
<evidence type="ECO:0000313" key="2">
    <source>
        <dbReference type="EMBL" id="KAF9446922.1"/>
    </source>
</evidence>
<evidence type="ECO:0000313" key="3">
    <source>
        <dbReference type="Proteomes" id="UP000807342"/>
    </source>
</evidence>
<feature type="transmembrane region" description="Helical" evidence="1">
    <location>
        <begin position="234"/>
        <end position="253"/>
    </location>
</feature>
<reference evidence="2" key="1">
    <citation type="submission" date="2020-11" db="EMBL/GenBank/DDBJ databases">
        <authorList>
            <consortium name="DOE Joint Genome Institute"/>
            <person name="Ahrendt S."/>
            <person name="Riley R."/>
            <person name="Andreopoulos W."/>
            <person name="Labutti K."/>
            <person name="Pangilinan J."/>
            <person name="Ruiz-Duenas F.J."/>
            <person name="Barrasa J.M."/>
            <person name="Sanchez-Garcia M."/>
            <person name="Camarero S."/>
            <person name="Miyauchi S."/>
            <person name="Serrano A."/>
            <person name="Linde D."/>
            <person name="Babiker R."/>
            <person name="Drula E."/>
            <person name="Ayuso-Fernandez I."/>
            <person name="Pacheco R."/>
            <person name="Padilla G."/>
            <person name="Ferreira P."/>
            <person name="Barriuso J."/>
            <person name="Kellner H."/>
            <person name="Castanera R."/>
            <person name="Alfaro M."/>
            <person name="Ramirez L."/>
            <person name="Pisabarro A.G."/>
            <person name="Kuo A."/>
            <person name="Tritt A."/>
            <person name="Lipzen A."/>
            <person name="He G."/>
            <person name="Yan M."/>
            <person name="Ng V."/>
            <person name="Cullen D."/>
            <person name="Martin F."/>
            <person name="Rosso M.-N."/>
            <person name="Henrissat B."/>
            <person name="Hibbett D."/>
            <person name="Martinez A.T."/>
            <person name="Grigoriev I.V."/>
        </authorList>
    </citation>
    <scope>NUCLEOTIDE SEQUENCE</scope>
    <source>
        <strain evidence="2">MF-IS2</strain>
    </source>
</reference>
<feature type="transmembrane region" description="Helical" evidence="1">
    <location>
        <begin position="161"/>
        <end position="181"/>
    </location>
</feature>
<dbReference type="EMBL" id="MU151223">
    <property type="protein sequence ID" value="KAF9446922.1"/>
    <property type="molecule type" value="Genomic_DNA"/>
</dbReference>
<dbReference type="AlphaFoldDB" id="A0A9P5XBD7"/>
<protein>
    <submittedName>
        <fullName evidence="2">Uncharacterized protein</fullName>
    </submittedName>
</protein>
<evidence type="ECO:0000256" key="1">
    <source>
        <dbReference type="SAM" id="Phobius"/>
    </source>
</evidence>
<keyword evidence="1" id="KW-0812">Transmembrane</keyword>
<feature type="transmembrane region" description="Helical" evidence="1">
    <location>
        <begin position="202"/>
        <end position="228"/>
    </location>
</feature>
<dbReference type="Proteomes" id="UP000807342">
    <property type="component" value="Unassembled WGS sequence"/>
</dbReference>